<feature type="domain" description="Thiolase C-terminal" evidence="2">
    <location>
        <begin position="270"/>
        <end position="400"/>
    </location>
</feature>
<dbReference type="EMBL" id="CP009048">
    <property type="protein sequence ID" value="AIL61455.1"/>
    <property type="molecule type" value="Genomic_DNA"/>
</dbReference>
<dbReference type="PANTHER" id="PTHR42870">
    <property type="entry name" value="ACETYL-COA C-ACETYLTRANSFERASE"/>
    <property type="match status" value="1"/>
</dbReference>
<dbReference type="Proteomes" id="UP000028931">
    <property type="component" value="Chromosome"/>
</dbReference>
<dbReference type="InterPro" id="IPR002155">
    <property type="entry name" value="Thiolase"/>
</dbReference>
<evidence type="ECO:0000313" key="3">
    <source>
        <dbReference type="EMBL" id="AIL61455.1"/>
    </source>
</evidence>
<dbReference type="InterPro" id="IPR055140">
    <property type="entry name" value="Thiolase_C_2"/>
</dbReference>
<dbReference type="eggNOG" id="COG0183">
    <property type="taxonomic scope" value="Bacteria"/>
</dbReference>
<dbReference type="SUPFAM" id="SSF53901">
    <property type="entry name" value="Thiolase-like"/>
    <property type="match status" value="2"/>
</dbReference>
<dbReference type="InterPro" id="IPR020616">
    <property type="entry name" value="Thiolase_N"/>
</dbReference>
<name>A0A077FA97_9PSED</name>
<keyword evidence="3" id="KW-0808">Transferase</keyword>
<dbReference type="PIRSF" id="PIRSF000429">
    <property type="entry name" value="Ac-CoA_Ac_transf"/>
    <property type="match status" value="1"/>
</dbReference>
<dbReference type="PANTHER" id="PTHR42870:SF1">
    <property type="entry name" value="NON-SPECIFIC LIPID-TRANSFER PROTEIN-LIKE 2"/>
    <property type="match status" value="1"/>
</dbReference>
<reference evidence="3 4" key="1">
    <citation type="submission" date="2014-07" db="EMBL/GenBank/DDBJ databases">
        <authorList>
            <person name="Lee K."/>
            <person name="Lim J.Y."/>
            <person name="Hwang I."/>
        </authorList>
    </citation>
    <scope>NUCLEOTIDE SEQUENCE [LARGE SCALE GENOMIC DNA]</scope>
    <source>
        <strain evidence="3 4">KL28</strain>
    </source>
</reference>
<dbReference type="KEGG" id="palk:PSAKL28_22390"/>
<protein>
    <submittedName>
        <fullName evidence="3">Acetyl-CoA acetyltransferase</fullName>
    </submittedName>
</protein>
<dbReference type="Pfam" id="PF00108">
    <property type="entry name" value="Thiolase_N"/>
    <property type="match status" value="1"/>
</dbReference>
<dbReference type="RefSeq" id="WP_038610251.1">
    <property type="nucleotide sequence ID" value="NZ_CP009048.1"/>
</dbReference>
<dbReference type="Pfam" id="PF22691">
    <property type="entry name" value="Thiolase_C_1"/>
    <property type="match status" value="1"/>
</dbReference>
<dbReference type="HOGENOM" id="CLU_035425_4_0_6"/>
<evidence type="ECO:0000313" key="4">
    <source>
        <dbReference type="Proteomes" id="UP000028931"/>
    </source>
</evidence>
<organism evidence="3 4">
    <name type="scientific">Pseudomonas alkylphenolica</name>
    <dbReference type="NCBI Taxonomy" id="237609"/>
    <lineage>
        <taxon>Bacteria</taxon>
        <taxon>Pseudomonadati</taxon>
        <taxon>Pseudomonadota</taxon>
        <taxon>Gammaproteobacteria</taxon>
        <taxon>Pseudomonadales</taxon>
        <taxon>Pseudomonadaceae</taxon>
        <taxon>Pseudomonas</taxon>
    </lineage>
</organism>
<dbReference type="InterPro" id="IPR016039">
    <property type="entry name" value="Thiolase-like"/>
</dbReference>
<dbReference type="AlphaFoldDB" id="A0A077FA97"/>
<dbReference type="CDD" id="cd00829">
    <property type="entry name" value="SCP-x_thiolase"/>
    <property type="match status" value="1"/>
</dbReference>
<dbReference type="OrthoDB" id="7053663at2"/>
<sequence length="414" mass="43806">MENVYIVGVGMTAFGRHIDKSVKQLTAWAVEDALKDAGCERKWIQVGFFGNCTQGHFDGQHMIRGQVALLPLGLDGIPIFNIEGACASSSHAFNLAVTQLQAGAAEVALAVGAEKMFYSDKAKMFSAFESAWDIETFEENKHYLAAMGQGVVPPAGSQSEKPYSPFMDVYAALGRGGLMERYGVTQRQLAAVASKNHGHSVHNQRSQYRNAMSIEEILAAPPITYPITLPMCSPISDGAAAAILCTESALKKYGFDKNRAIKVLASVVRSASARAADDYENGCTHLAGKAAFEQAGIAPQDVDVAEVHDATAIGELLAIEALGLCEPGMSGVMAERGDSALGGRLPVNPSGGLESKGHPIGATGIGQIFELVEQLRGNCGPRQVEGARIALQGNGGGLWRVEESTEHVGIFSRA</sequence>
<evidence type="ECO:0000259" key="1">
    <source>
        <dbReference type="Pfam" id="PF00108"/>
    </source>
</evidence>
<feature type="domain" description="Thiolase N-terminal" evidence="1">
    <location>
        <begin position="4"/>
        <end position="209"/>
    </location>
</feature>
<evidence type="ECO:0000259" key="2">
    <source>
        <dbReference type="Pfam" id="PF22691"/>
    </source>
</evidence>
<dbReference type="GO" id="GO:0003988">
    <property type="term" value="F:acetyl-CoA C-acyltransferase activity"/>
    <property type="evidence" value="ECO:0007669"/>
    <property type="project" value="UniProtKB-ARBA"/>
</dbReference>
<accession>A0A077FA97</accession>
<dbReference type="Gene3D" id="3.40.47.10">
    <property type="match status" value="1"/>
</dbReference>
<gene>
    <name evidence="3" type="ORF">PSAKL28_22390</name>
</gene>
<proteinExistence type="predicted"/>